<dbReference type="Proteomes" id="UP000758155">
    <property type="component" value="Unassembled WGS sequence"/>
</dbReference>
<dbReference type="EMBL" id="SWKV01000003">
    <property type="protein sequence ID" value="KAF3046853.1"/>
    <property type="molecule type" value="Genomic_DNA"/>
</dbReference>
<dbReference type="AlphaFoldDB" id="A0A9P4WZV8"/>
<protein>
    <submittedName>
        <fullName evidence="1">Uncharacterized protein</fullName>
    </submittedName>
</protein>
<organism evidence="1 2">
    <name type="scientific">Didymella heteroderae</name>
    <dbReference type="NCBI Taxonomy" id="1769908"/>
    <lineage>
        <taxon>Eukaryota</taxon>
        <taxon>Fungi</taxon>
        <taxon>Dikarya</taxon>
        <taxon>Ascomycota</taxon>
        <taxon>Pezizomycotina</taxon>
        <taxon>Dothideomycetes</taxon>
        <taxon>Pleosporomycetidae</taxon>
        <taxon>Pleosporales</taxon>
        <taxon>Pleosporineae</taxon>
        <taxon>Didymellaceae</taxon>
        <taxon>Didymella</taxon>
    </lineage>
</organism>
<proteinExistence type="predicted"/>
<evidence type="ECO:0000313" key="2">
    <source>
        <dbReference type="Proteomes" id="UP000758155"/>
    </source>
</evidence>
<evidence type="ECO:0000313" key="1">
    <source>
        <dbReference type="EMBL" id="KAF3046853.1"/>
    </source>
</evidence>
<sequence length="103" mass="11375">MNKPGMFLQVVIEGTPGLAGVIHLAKRNEVPHPALHPDALDTSVIDQAKQWLKDCANDHVGECDNLSFSADKPRFLIEILSPETIQLREGRNIQPYPARPIGL</sequence>
<gene>
    <name evidence="1" type="ORF">E8E12_002595</name>
</gene>
<reference evidence="1" key="1">
    <citation type="submission" date="2019-04" db="EMBL/GenBank/DDBJ databases">
        <title>Sequencing of skin fungus with MAO and IRED activity.</title>
        <authorList>
            <person name="Marsaioli A.J."/>
            <person name="Bonatto J.M.C."/>
            <person name="Reis Junior O."/>
        </authorList>
    </citation>
    <scope>NUCLEOTIDE SEQUENCE</scope>
    <source>
        <strain evidence="1">28M1</strain>
    </source>
</reference>
<name>A0A9P4WZV8_9PLEO</name>
<accession>A0A9P4WZV8</accession>
<keyword evidence="2" id="KW-1185">Reference proteome</keyword>
<comment type="caution">
    <text evidence="1">The sequence shown here is derived from an EMBL/GenBank/DDBJ whole genome shotgun (WGS) entry which is preliminary data.</text>
</comment>